<evidence type="ECO:0000256" key="1">
    <source>
        <dbReference type="SAM" id="MobiDB-lite"/>
    </source>
</evidence>
<keyword evidence="5" id="KW-1185">Reference proteome</keyword>
<feature type="compositionally biased region" description="Polar residues" evidence="1">
    <location>
        <begin position="246"/>
        <end position="257"/>
    </location>
</feature>
<keyword evidence="2" id="KW-0732">Signal</keyword>
<feature type="region of interest" description="Disordered" evidence="1">
    <location>
        <begin position="208"/>
        <end position="227"/>
    </location>
</feature>
<gene>
    <name evidence="4" type="ORF">Ga0123462_0358</name>
</gene>
<feature type="compositionally biased region" description="Polar residues" evidence="1">
    <location>
        <begin position="35"/>
        <end position="48"/>
    </location>
</feature>
<name>A0A2K8L1W3_9PROT</name>
<feature type="region of interest" description="Disordered" evidence="1">
    <location>
        <begin position="241"/>
        <end position="275"/>
    </location>
</feature>
<dbReference type="EMBL" id="CP018800">
    <property type="protein sequence ID" value="ATX81233.1"/>
    <property type="molecule type" value="Genomic_DNA"/>
</dbReference>
<feature type="chain" id="PRO_5014810608" evidence="2">
    <location>
        <begin position="24"/>
        <end position="445"/>
    </location>
</feature>
<feature type="compositionally biased region" description="Low complexity" evidence="1">
    <location>
        <begin position="54"/>
        <end position="69"/>
    </location>
</feature>
<proteinExistence type="predicted"/>
<dbReference type="InterPro" id="IPR013686">
    <property type="entry name" value="Polypept-transport_assoc_ShlB"/>
</dbReference>
<evidence type="ECO:0000259" key="3">
    <source>
        <dbReference type="Pfam" id="PF08479"/>
    </source>
</evidence>
<feature type="region of interest" description="Disordered" evidence="1">
    <location>
        <begin position="31"/>
        <end position="88"/>
    </location>
</feature>
<reference evidence="4 5" key="1">
    <citation type="submission" date="2016-12" db="EMBL/GenBank/DDBJ databases">
        <title>Isolation and genomic insights into novel planktonic Zetaproteobacteria from stratified waters of the Chesapeake Bay.</title>
        <authorList>
            <person name="McAllister S.M."/>
            <person name="Kato S."/>
            <person name="Chan C.S."/>
            <person name="Chiu B.K."/>
            <person name="Field E.K."/>
        </authorList>
    </citation>
    <scope>NUCLEOTIDE SEQUENCE [LARGE SCALE GENOMIC DNA]</scope>
    <source>
        <strain evidence="4 5">CP-8</strain>
    </source>
</reference>
<dbReference type="RefSeq" id="WP_100264725.1">
    <property type="nucleotide sequence ID" value="NZ_CP018800.1"/>
</dbReference>
<evidence type="ECO:0000313" key="4">
    <source>
        <dbReference type="EMBL" id="ATX81233.1"/>
    </source>
</evidence>
<protein>
    <submittedName>
        <fullName evidence="4">POTRA domain-containing protein, ShlB-type</fullName>
    </submittedName>
</protein>
<sequence length="445" mass="47510">MNRLLYRLIPALLTLALPFNLQAAETGEPAIPATESGTQTSPENSETSAAIEDTATPAAETVVQETTAADNANPETTEPKVEAAGEAASTVVEPAAEKANDGTFNIAAFEIEGNNLLDTTTIEKALQRFLGEGRDRKDLFSIRSAVINTYRKAELKGVAVAVPSPAANNMVMIRIYEDDINAYPDQSKMRAPAAAVISRPAKTKPQTFAVASLPDDNTPTTQENPSRQLEVQQQIAASMAARTEADNSFQPVEQSNEAGEKPVPELAVSKSPEPAVEMPTVVSNEVEKPALQKPAATEAVQVVAEAAKPSEKRPSEKSIAKITEEKTSVVAKKKPVSHAEPVKAEQADNEMASDISAPARDARSGNFNIASFEVYGNSVVKTAAIDKLLEAHIGTGKSYADLVEAKTEISKLYRAKGYKMVAVGLPSRIFGEAIPIRIYEAGRNR</sequence>
<dbReference type="Pfam" id="PF08479">
    <property type="entry name" value="POTRA_2"/>
    <property type="match status" value="1"/>
</dbReference>
<evidence type="ECO:0000256" key="2">
    <source>
        <dbReference type="SAM" id="SignalP"/>
    </source>
</evidence>
<feature type="domain" description="Polypeptide-transport-associated ShlB-type" evidence="3">
    <location>
        <begin position="367"/>
        <end position="426"/>
    </location>
</feature>
<accession>A0A2K8L1W3</accession>
<organism evidence="4 5">
    <name type="scientific">Mariprofundus ferrinatatus</name>
    <dbReference type="NCBI Taxonomy" id="1921087"/>
    <lineage>
        <taxon>Bacteria</taxon>
        <taxon>Pseudomonadati</taxon>
        <taxon>Pseudomonadota</taxon>
        <taxon>Candidatius Mariprofundia</taxon>
        <taxon>Mariprofundales</taxon>
        <taxon>Mariprofundaceae</taxon>
        <taxon>Mariprofundus</taxon>
    </lineage>
</organism>
<feature type="compositionally biased region" description="Polar residues" evidence="1">
    <location>
        <begin position="215"/>
        <end position="227"/>
    </location>
</feature>
<dbReference type="KEGG" id="mfn:Ga0123462_0358"/>
<dbReference type="Gene3D" id="3.10.20.310">
    <property type="entry name" value="membrane protein fhac"/>
    <property type="match status" value="2"/>
</dbReference>
<evidence type="ECO:0000313" key="5">
    <source>
        <dbReference type="Proteomes" id="UP000231637"/>
    </source>
</evidence>
<dbReference type="AlphaFoldDB" id="A0A2K8L1W3"/>
<dbReference type="Proteomes" id="UP000231637">
    <property type="component" value="Chromosome"/>
</dbReference>
<feature type="region of interest" description="Disordered" evidence="1">
    <location>
        <begin position="331"/>
        <end position="353"/>
    </location>
</feature>
<dbReference type="OrthoDB" id="572300at2"/>
<feature type="signal peptide" evidence="2">
    <location>
        <begin position="1"/>
        <end position="23"/>
    </location>
</feature>